<dbReference type="PROSITE" id="PS50886">
    <property type="entry name" value="TRBD"/>
    <property type="match status" value="1"/>
</dbReference>
<dbReference type="AlphaFoldDB" id="A0A1G9SKH2"/>
<gene>
    <name evidence="6" type="ORF">SAMN05192554_101240</name>
</gene>
<sequence>MSGPFDATIRVAEIVDAEPFPEARKPELVKLTLDVGDEELRSAAQLGYHHDVADLPGRQVLCATDIGTVNIAGYVSEALTIGVPGDDGNPVLVTPDEDVPLGGELY</sequence>
<keyword evidence="1 3" id="KW-0820">tRNA-binding</keyword>
<feature type="region of interest" description="Disordered" evidence="4">
    <location>
        <begin position="86"/>
        <end position="106"/>
    </location>
</feature>
<dbReference type="Gene3D" id="2.40.50.140">
    <property type="entry name" value="Nucleic acid-binding proteins"/>
    <property type="match status" value="1"/>
</dbReference>
<evidence type="ECO:0000256" key="4">
    <source>
        <dbReference type="SAM" id="MobiDB-lite"/>
    </source>
</evidence>
<dbReference type="SUPFAM" id="SSF50249">
    <property type="entry name" value="Nucleic acid-binding proteins"/>
    <property type="match status" value="1"/>
</dbReference>
<dbReference type="InterPro" id="IPR012340">
    <property type="entry name" value="NA-bd_OB-fold"/>
</dbReference>
<dbReference type="STRING" id="996166.SAMN05192554_101240"/>
<evidence type="ECO:0000256" key="3">
    <source>
        <dbReference type="PROSITE-ProRule" id="PRU00209"/>
    </source>
</evidence>
<name>A0A1G9SKH2_9EURY</name>
<dbReference type="EMBL" id="FNIA01000001">
    <property type="protein sequence ID" value="SDM35986.1"/>
    <property type="molecule type" value="Genomic_DNA"/>
</dbReference>
<dbReference type="InterPro" id="IPR002547">
    <property type="entry name" value="tRNA-bd_dom"/>
</dbReference>
<organism evidence="6 7">
    <name type="scientific">Haloarchaeobius iranensis</name>
    <dbReference type="NCBI Taxonomy" id="996166"/>
    <lineage>
        <taxon>Archaea</taxon>
        <taxon>Methanobacteriati</taxon>
        <taxon>Methanobacteriota</taxon>
        <taxon>Stenosarchaea group</taxon>
        <taxon>Halobacteria</taxon>
        <taxon>Halobacteriales</taxon>
        <taxon>Halorubellaceae</taxon>
        <taxon>Haloarchaeobius</taxon>
    </lineage>
</organism>
<protein>
    <submittedName>
        <fullName evidence="6">tRNA-binding protein</fullName>
    </submittedName>
</protein>
<proteinExistence type="predicted"/>
<feature type="domain" description="TRNA-binding" evidence="5">
    <location>
        <begin position="3"/>
        <end position="106"/>
    </location>
</feature>
<reference evidence="6 7" key="1">
    <citation type="submission" date="2016-10" db="EMBL/GenBank/DDBJ databases">
        <authorList>
            <person name="de Groot N.N."/>
        </authorList>
    </citation>
    <scope>NUCLEOTIDE SEQUENCE [LARGE SCALE GENOMIC DNA]</scope>
    <source>
        <strain evidence="7">EB21,IBRC-M 10013,KCTC 4048</strain>
    </source>
</reference>
<dbReference type="RefSeq" id="WP_089731199.1">
    <property type="nucleotide sequence ID" value="NZ_FNIA01000001.1"/>
</dbReference>
<accession>A0A1G9SKH2</accession>
<dbReference type="Proteomes" id="UP000199370">
    <property type="component" value="Unassembled WGS sequence"/>
</dbReference>
<evidence type="ECO:0000313" key="6">
    <source>
        <dbReference type="EMBL" id="SDM35986.1"/>
    </source>
</evidence>
<dbReference type="OrthoDB" id="30609at2157"/>
<evidence type="ECO:0000313" key="7">
    <source>
        <dbReference type="Proteomes" id="UP000199370"/>
    </source>
</evidence>
<evidence type="ECO:0000259" key="5">
    <source>
        <dbReference type="PROSITE" id="PS50886"/>
    </source>
</evidence>
<evidence type="ECO:0000256" key="1">
    <source>
        <dbReference type="ARBA" id="ARBA00022555"/>
    </source>
</evidence>
<keyword evidence="2 3" id="KW-0694">RNA-binding</keyword>
<evidence type="ECO:0000256" key="2">
    <source>
        <dbReference type="ARBA" id="ARBA00022884"/>
    </source>
</evidence>
<keyword evidence="7" id="KW-1185">Reference proteome</keyword>
<dbReference type="GO" id="GO:0000049">
    <property type="term" value="F:tRNA binding"/>
    <property type="evidence" value="ECO:0007669"/>
    <property type="project" value="UniProtKB-UniRule"/>
</dbReference>
<dbReference type="Pfam" id="PF01588">
    <property type="entry name" value="tRNA_bind"/>
    <property type="match status" value="1"/>
</dbReference>